<evidence type="ECO:0008006" key="3">
    <source>
        <dbReference type="Google" id="ProtNLM"/>
    </source>
</evidence>
<protein>
    <recommendedName>
        <fullName evidence="3">YokE-like PH domain-containing protein</fullName>
    </recommendedName>
</protein>
<dbReference type="EMBL" id="CP020773">
    <property type="protein sequence ID" value="ARJ50785.1"/>
    <property type="molecule type" value="Genomic_DNA"/>
</dbReference>
<accession>A0AAC9RU61</accession>
<keyword evidence="2" id="KW-1185">Reference proteome</keyword>
<dbReference type="AlphaFoldDB" id="A0AAC9RU61"/>
<dbReference type="KEGG" id="slz:B5P37_05360"/>
<dbReference type="Proteomes" id="UP000242864">
    <property type="component" value="Chromosome"/>
</dbReference>
<dbReference type="RefSeq" id="WP_085237263.1">
    <property type="nucleotide sequence ID" value="NZ_CP020773.1"/>
</dbReference>
<gene>
    <name evidence="1" type="ORF">B5P37_05360</name>
</gene>
<organism evidence="1 2">
    <name type="scientific">Staphylococcus lutrae</name>
    <dbReference type="NCBI Taxonomy" id="155085"/>
    <lineage>
        <taxon>Bacteria</taxon>
        <taxon>Bacillati</taxon>
        <taxon>Bacillota</taxon>
        <taxon>Bacilli</taxon>
        <taxon>Bacillales</taxon>
        <taxon>Staphylococcaceae</taxon>
        <taxon>Staphylococcus</taxon>
    </lineage>
</organism>
<proteinExistence type="predicted"/>
<name>A0AAC9RU61_9STAP</name>
<evidence type="ECO:0000313" key="1">
    <source>
        <dbReference type="EMBL" id="ARJ50785.1"/>
    </source>
</evidence>
<reference evidence="1 2" key="1">
    <citation type="submission" date="2017-04" db="EMBL/GenBank/DDBJ databases">
        <authorList>
            <person name="Veseli I.A."/>
            <person name="Tang C."/>
            <person name="Pombert J.-F."/>
        </authorList>
    </citation>
    <scope>NUCLEOTIDE SEQUENCE [LARGE SCALE GENOMIC DNA]</scope>
    <source>
        <strain evidence="1 2">ATCC 700373</strain>
    </source>
</reference>
<sequence length="107" mass="12421">MILDRVNPDDLFPTEHVETSVKGIMPYQMKDETKRFEAAYVVTNERLILNVDMDGQFYYRNIQFSEIKDIQAEGQTLTITFDYGVFTLEESNPEQVKAVSAYLQSKL</sequence>
<evidence type="ECO:0000313" key="2">
    <source>
        <dbReference type="Proteomes" id="UP000242864"/>
    </source>
</evidence>